<dbReference type="STRING" id="283909.R7UAN9"/>
<evidence type="ECO:0000256" key="13">
    <source>
        <dbReference type="RuleBase" id="RU000554"/>
    </source>
</evidence>
<dbReference type="InterPro" id="IPR006361">
    <property type="entry name" value="Uroporphyrinogen_deCO2ase_HemE"/>
</dbReference>
<dbReference type="GO" id="GO:0005829">
    <property type="term" value="C:cytosol"/>
    <property type="evidence" value="ECO:0007669"/>
    <property type="project" value="TreeGrafter"/>
</dbReference>
<evidence type="ECO:0000256" key="8">
    <source>
        <dbReference type="ARBA" id="ARBA00022490"/>
    </source>
</evidence>
<comment type="pathway">
    <text evidence="3 13">Porphyrin-containing compound metabolism; protoporphyrin-IX biosynthesis; coproporphyrinogen-III from 5-aminolevulinate: step 4/4.</text>
</comment>
<dbReference type="OMA" id="PPTWMMR"/>
<keyword evidence="8" id="KW-0963">Cytoplasm</keyword>
<dbReference type="OrthoDB" id="339900at2759"/>
<evidence type="ECO:0000256" key="1">
    <source>
        <dbReference type="ARBA" id="ARBA00002448"/>
    </source>
</evidence>
<evidence type="ECO:0000256" key="12">
    <source>
        <dbReference type="ARBA" id="ARBA00048411"/>
    </source>
</evidence>
<comment type="subcellular location">
    <subcellularLocation>
        <location evidence="2">Cytoplasm</location>
    </subcellularLocation>
</comment>
<protein>
    <recommendedName>
        <fullName evidence="7 13">Uroporphyrinogen decarboxylase</fullName>
        <ecNumber evidence="6 13">4.1.1.37</ecNumber>
    </recommendedName>
</protein>
<evidence type="ECO:0000259" key="15">
    <source>
        <dbReference type="PROSITE" id="PS00906"/>
    </source>
</evidence>
<evidence type="ECO:0000256" key="4">
    <source>
        <dbReference type="ARBA" id="ARBA00009935"/>
    </source>
</evidence>
<keyword evidence="19" id="KW-1185">Reference proteome</keyword>
<evidence type="ECO:0000256" key="2">
    <source>
        <dbReference type="ARBA" id="ARBA00004496"/>
    </source>
</evidence>
<dbReference type="HOGENOM" id="CLU_040933_0_0_1"/>
<evidence type="ECO:0000256" key="11">
    <source>
        <dbReference type="ARBA" id="ARBA00023244"/>
    </source>
</evidence>
<keyword evidence="11 13" id="KW-0627">Porphyrin biosynthesis</keyword>
<dbReference type="PROSITE" id="PS00907">
    <property type="entry name" value="UROD_2"/>
    <property type="match status" value="1"/>
</dbReference>
<evidence type="ECO:0000259" key="16">
    <source>
        <dbReference type="PROSITE" id="PS00907"/>
    </source>
</evidence>
<dbReference type="Proteomes" id="UP000014760">
    <property type="component" value="Unassembled WGS sequence"/>
</dbReference>
<dbReference type="GO" id="GO:0006782">
    <property type="term" value="P:protoporphyrinogen IX biosynthetic process"/>
    <property type="evidence" value="ECO:0007669"/>
    <property type="project" value="UniProtKB-UniPathway"/>
</dbReference>
<dbReference type="AlphaFoldDB" id="R7UAN9"/>
<dbReference type="EC" id="4.1.1.37" evidence="6 13"/>
<dbReference type="CDD" id="cd00717">
    <property type="entry name" value="URO-D"/>
    <property type="match status" value="1"/>
</dbReference>
<dbReference type="Pfam" id="PF01208">
    <property type="entry name" value="URO-D"/>
    <property type="match status" value="1"/>
</dbReference>
<dbReference type="FunFam" id="3.20.20.210:FF:000001">
    <property type="entry name" value="Uroporphyrinogen decarboxylase"/>
    <property type="match status" value="1"/>
</dbReference>
<dbReference type="NCBIfam" id="TIGR01464">
    <property type="entry name" value="hemE"/>
    <property type="match status" value="1"/>
</dbReference>
<reference evidence="19" key="1">
    <citation type="submission" date="2012-12" db="EMBL/GenBank/DDBJ databases">
        <authorList>
            <person name="Hellsten U."/>
            <person name="Grimwood J."/>
            <person name="Chapman J.A."/>
            <person name="Shapiro H."/>
            <person name="Aerts A."/>
            <person name="Otillar R.P."/>
            <person name="Terry A.Y."/>
            <person name="Boore J.L."/>
            <person name="Simakov O."/>
            <person name="Marletaz F."/>
            <person name="Cho S.-J."/>
            <person name="Edsinger-Gonzales E."/>
            <person name="Havlak P."/>
            <person name="Kuo D.-H."/>
            <person name="Larsson T."/>
            <person name="Lv J."/>
            <person name="Arendt D."/>
            <person name="Savage R."/>
            <person name="Osoegawa K."/>
            <person name="de Jong P."/>
            <person name="Lindberg D.R."/>
            <person name="Seaver E.C."/>
            <person name="Weisblat D.A."/>
            <person name="Putnam N.H."/>
            <person name="Grigoriev I.V."/>
            <person name="Rokhsar D.S."/>
        </authorList>
    </citation>
    <scope>NUCLEOTIDE SEQUENCE</scope>
    <source>
        <strain evidence="19">I ESC-2004</strain>
    </source>
</reference>
<accession>R7UAN9</accession>
<evidence type="ECO:0000313" key="17">
    <source>
        <dbReference type="EMBL" id="ELU00206.1"/>
    </source>
</evidence>
<dbReference type="HAMAP" id="MF_00218">
    <property type="entry name" value="URO_D"/>
    <property type="match status" value="1"/>
</dbReference>
<comment type="subunit">
    <text evidence="5">Homodimer.</text>
</comment>
<feature type="domain" description="Uroporphyrinogen decarboxylase (URO-D)" evidence="16">
    <location>
        <begin position="173"/>
        <end position="189"/>
    </location>
</feature>
<organism evidence="17">
    <name type="scientific">Capitella teleta</name>
    <name type="common">Polychaete worm</name>
    <dbReference type="NCBI Taxonomy" id="283909"/>
    <lineage>
        <taxon>Eukaryota</taxon>
        <taxon>Metazoa</taxon>
        <taxon>Spiralia</taxon>
        <taxon>Lophotrochozoa</taxon>
        <taxon>Annelida</taxon>
        <taxon>Polychaeta</taxon>
        <taxon>Sedentaria</taxon>
        <taxon>Scolecida</taxon>
        <taxon>Capitellidae</taxon>
        <taxon>Capitella</taxon>
    </lineage>
</organism>
<dbReference type="InterPro" id="IPR000257">
    <property type="entry name" value="Uroporphyrinogen_deCOase"/>
</dbReference>
<feature type="domain" description="Uroporphyrinogen decarboxylase (URO-D)" evidence="15">
    <location>
        <begin position="54"/>
        <end position="63"/>
    </location>
</feature>
<reference evidence="18" key="3">
    <citation type="submission" date="2015-06" db="UniProtKB">
        <authorList>
            <consortium name="EnsemblMetazoa"/>
        </authorList>
    </citation>
    <scope>IDENTIFICATION</scope>
</reference>
<evidence type="ECO:0000256" key="14">
    <source>
        <dbReference type="RuleBase" id="RU004169"/>
    </source>
</evidence>
<dbReference type="Gene3D" id="3.20.20.210">
    <property type="match status" value="1"/>
</dbReference>
<dbReference type="UniPathway" id="UPA00251">
    <property type="reaction ID" value="UER00321"/>
</dbReference>
<dbReference type="EMBL" id="AMQN01001859">
    <property type="status" value="NOT_ANNOTATED_CDS"/>
    <property type="molecule type" value="Genomic_DNA"/>
</dbReference>
<evidence type="ECO:0000256" key="3">
    <source>
        <dbReference type="ARBA" id="ARBA00004804"/>
    </source>
</evidence>
<evidence type="ECO:0000256" key="5">
    <source>
        <dbReference type="ARBA" id="ARBA00011738"/>
    </source>
</evidence>
<proteinExistence type="inferred from homology"/>
<comment type="function">
    <text evidence="1">Catalyzes the decarboxylation of four acetate groups of uroporphyrinogen-III to yield coproporphyrinogen-III.</text>
</comment>
<gene>
    <name evidence="17" type="ORF">CAPTEDRAFT_169863</name>
</gene>
<evidence type="ECO:0000256" key="6">
    <source>
        <dbReference type="ARBA" id="ARBA00012288"/>
    </source>
</evidence>
<dbReference type="PANTHER" id="PTHR21091">
    <property type="entry name" value="METHYLTETRAHYDROFOLATE:HOMOCYSTEINE METHYLTRANSFERASE RELATED"/>
    <property type="match status" value="1"/>
</dbReference>
<keyword evidence="9 13" id="KW-0210">Decarboxylase</keyword>
<keyword evidence="10 13" id="KW-0456">Lyase</keyword>
<evidence type="ECO:0000256" key="10">
    <source>
        <dbReference type="ARBA" id="ARBA00023239"/>
    </source>
</evidence>
<evidence type="ECO:0000313" key="19">
    <source>
        <dbReference type="Proteomes" id="UP000014760"/>
    </source>
</evidence>
<comment type="catalytic activity">
    <reaction evidence="12">
        <text>uroporphyrinogen III + 4 H(+) = coproporphyrinogen III + 4 CO2</text>
        <dbReference type="Rhea" id="RHEA:19865"/>
        <dbReference type="ChEBI" id="CHEBI:15378"/>
        <dbReference type="ChEBI" id="CHEBI:16526"/>
        <dbReference type="ChEBI" id="CHEBI:57308"/>
        <dbReference type="ChEBI" id="CHEBI:57309"/>
        <dbReference type="EC" id="4.1.1.37"/>
    </reaction>
    <physiologicalReaction direction="left-to-right" evidence="12">
        <dbReference type="Rhea" id="RHEA:19866"/>
    </physiologicalReaction>
</comment>
<dbReference type="InterPro" id="IPR038071">
    <property type="entry name" value="UROD/MetE-like_sf"/>
</dbReference>
<dbReference type="FunCoup" id="R7UAN9">
    <property type="interactions" value="834"/>
</dbReference>
<dbReference type="SUPFAM" id="SSF51726">
    <property type="entry name" value="UROD/MetE-like"/>
    <property type="match status" value="1"/>
</dbReference>
<dbReference type="EnsemblMetazoa" id="CapteT169863">
    <property type="protein sequence ID" value="CapteP169863"/>
    <property type="gene ID" value="CapteG169863"/>
</dbReference>
<name>R7UAN9_CAPTE</name>
<dbReference type="GO" id="GO:0004853">
    <property type="term" value="F:uroporphyrinogen decarboxylase activity"/>
    <property type="evidence" value="ECO:0007669"/>
    <property type="project" value="UniProtKB-EC"/>
</dbReference>
<sequence>MTEFLSKRVEELRKMSHFISMIILDSESRTDNFPELQNDLILRAARGEGTERSPVWIMRQAGRYLPEYMDVRKKHGFIEKCKNPSLACELTLQPLIRFNLDAAIIFSDILVVPEVLGMRLKETPTGPKFENPLDSPEDIKNLEQEPDVEKKLGFVFKAITLTRHRIRGQCPLIGFSGAPWTLMSYMIEGGSSTSYMKAKRWLFAHPSECHTLLQMLTDVIVKYLIGQVKAGAQLLQVFESNAGSLAPDQFAEFSAPYLKQISEKVKAAISEEELENVPMTVFAKGGSRFLKQITSLGYNVIGVDWSVSAEAARELVGSDVVLQGNLDPAVLYSSKEGIREATTRMLEGFGTQNYIANLGHGLFKDTAIPNVRYFIDSVHEVSQRMNEERLNGED</sequence>
<dbReference type="PANTHER" id="PTHR21091:SF169">
    <property type="entry name" value="UROPORPHYRINOGEN DECARBOXYLASE"/>
    <property type="match status" value="1"/>
</dbReference>
<evidence type="ECO:0000256" key="9">
    <source>
        <dbReference type="ARBA" id="ARBA00022793"/>
    </source>
</evidence>
<dbReference type="EMBL" id="KB306105">
    <property type="protein sequence ID" value="ELU00206.1"/>
    <property type="molecule type" value="Genomic_DNA"/>
</dbReference>
<reference evidence="17 19" key="2">
    <citation type="journal article" date="2013" name="Nature">
        <title>Insights into bilaterian evolution from three spiralian genomes.</title>
        <authorList>
            <person name="Simakov O."/>
            <person name="Marletaz F."/>
            <person name="Cho S.J."/>
            <person name="Edsinger-Gonzales E."/>
            <person name="Havlak P."/>
            <person name="Hellsten U."/>
            <person name="Kuo D.H."/>
            <person name="Larsson T."/>
            <person name="Lv J."/>
            <person name="Arendt D."/>
            <person name="Savage R."/>
            <person name="Osoegawa K."/>
            <person name="de Jong P."/>
            <person name="Grimwood J."/>
            <person name="Chapman J.A."/>
            <person name="Shapiro H."/>
            <person name="Aerts A."/>
            <person name="Otillar R.P."/>
            <person name="Terry A.Y."/>
            <person name="Boore J.L."/>
            <person name="Grigoriev I.V."/>
            <person name="Lindberg D.R."/>
            <person name="Seaver E.C."/>
            <person name="Weisblat D.A."/>
            <person name="Putnam N.H."/>
            <person name="Rokhsar D.S."/>
        </authorList>
    </citation>
    <scope>NUCLEOTIDE SEQUENCE</scope>
    <source>
        <strain evidence="17 19">I ESC-2004</strain>
    </source>
</reference>
<evidence type="ECO:0000256" key="7">
    <source>
        <dbReference type="ARBA" id="ARBA00014308"/>
    </source>
</evidence>
<evidence type="ECO:0000313" key="18">
    <source>
        <dbReference type="EnsemblMetazoa" id="CapteP169863"/>
    </source>
</evidence>
<dbReference type="PROSITE" id="PS00906">
    <property type="entry name" value="UROD_1"/>
    <property type="match status" value="1"/>
</dbReference>
<comment type="similarity">
    <text evidence="4 14">Belongs to the uroporphyrinogen decarboxylase family.</text>
</comment>